<dbReference type="GO" id="GO:0016114">
    <property type="term" value="P:terpenoid biosynthetic process"/>
    <property type="evidence" value="ECO:0007669"/>
    <property type="project" value="UniProtKB-ARBA"/>
</dbReference>
<comment type="caution">
    <text evidence="2">The sequence shown here is derived from an EMBL/GenBank/DDBJ whole genome shotgun (WGS) entry which is preliminary data.</text>
</comment>
<sequence length="315" mass="35152">MGIRGSASHDARIARLPPRPGPRARSSAPRRTFPPPKAVNFDDYCLQKAAPPGSSTYYALRQASASRQPLIAALFALRRELEETAKETSDPAVGRTKLAWWQKELAALAGGTQAHPVTQALAHHLDDVKAAYPTLQALLAGFEMDFEQARYLDFANLRRYMEGVGGTFATLVARVSAREPDAAVRWAVPLGNALMLAQFVPEIGNDARHGRIYIPIDELQRYNVTAADLINRRYSDEFTELMQFQTTRAREALTAALNAIPASERRGQRTLRSLAALSFALLDEVERERFQVLHQQIVLTPVRKLWIAWRAARRA</sequence>
<proteinExistence type="predicted"/>
<dbReference type="InterPro" id="IPR008949">
    <property type="entry name" value="Isoprenoid_synthase_dom_sf"/>
</dbReference>
<dbReference type="InterPro" id="IPR002060">
    <property type="entry name" value="Squ/phyt_synthse"/>
</dbReference>
<dbReference type="Pfam" id="PF00494">
    <property type="entry name" value="SQS_PSY"/>
    <property type="match status" value="1"/>
</dbReference>
<dbReference type="SUPFAM" id="SSF48576">
    <property type="entry name" value="Terpenoid synthases"/>
    <property type="match status" value="1"/>
</dbReference>
<accession>A0A3N6MUM1</accession>
<dbReference type="GO" id="GO:0051996">
    <property type="term" value="F:squalene synthase [NAD(P)H] activity"/>
    <property type="evidence" value="ECO:0007669"/>
    <property type="project" value="InterPro"/>
</dbReference>
<dbReference type="PANTHER" id="PTHR31480">
    <property type="entry name" value="BIFUNCTIONAL LYCOPENE CYCLASE/PHYTOENE SYNTHASE"/>
    <property type="match status" value="1"/>
</dbReference>
<dbReference type="InterPro" id="IPR033904">
    <property type="entry name" value="Trans_IPPS_HH"/>
</dbReference>
<dbReference type="EMBL" id="RQIS01000005">
    <property type="protein sequence ID" value="RQH07369.1"/>
    <property type="molecule type" value="Genomic_DNA"/>
</dbReference>
<evidence type="ECO:0000313" key="2">
    <source>
        <dbReference type="EMBL" id="RQH07369.1"/>
    </source>
</evidence>
<protein>
    <submittedName>
        <fullName evidence="2">Squalene synthase HpnD</fullName>
    </submittedName>
</protein>
<evidence type="ECO:0000256" key="1">
    <source>
        <dbReference type="SAM" id="MobiDB-lite"/>
    </source>
</evidence>
<evidence type="ECO:0000313" key="3">
    <source>
        <dbReference type="Proteomes" id="UP000272778"/>
    </source>
</evidence>
<dbReference type="Proteomes" id="UP000272778">
    <property type="component" value="Unassembled WGS sequence"/>
</dbReference>
<reference evidence="2 3" key="1">
    <citation type="submission" date="2018-11" db="EMBL/GenBank/DDBJ databases">
        <title>Paraburkholderia sp. DHOA04, isolated from soil.</title>
        <authorList>
            <person name="Gao Z.-H."/>
            <person name="Qiu L.-H."/>
            <person name="Fu J.-C."/>
        </authorList>
    </citation>
    <scope>NUCLEOTIDE SEQUENCE [LARGE SCALE GENOMIC DNA]</scope>
    <source>
        <strain evidence="2 3">DHOA04</strain>
    </source>
</reference>
<keyword evidence="3" id="KW-1185">Reference proteome</keyword>
<dbReference type="OrthoDB" id="9807580at2"/>
<gene>
    <name evidence="2" type="ORF">D1Y85_08235</name>
</gene>
<dbReference type="AlphaFoldDB" id="A0A3N6MUM1"/>
<organism evidence="2 3">
    <name type="scientific">Paraburkholderia dinghuensis</name>
    <dbReference type="NCBI Taxonomy" id="2305225"/>
    <lineage>
        <taxon>Bacteria</taxon>
        <taxon>Pseudomonadati</taxon>
        <taxon>Pseudomonadota</taxon>
        <taxon>Betaproteobacteria</taxon>
        <taxon>Burkholderiales</taxon>
        <taxon>Burkholderiaceae</taxon>
        <taxon>Paraburkholderia</taxon>
    </lineage>
</organism>
<name>A0A3N6MUM1_9BURK</name>
<dbReference type="CDD" id="cd00683">
    <property type="entry name" value="Trans_IPPS_HH"/>
    <property type="match status" value="1"/>
</dbReference>
<feature type="region of interest" description="Disordered" evidence="1">
    <location>
        <begin position="1"/>
        <end position="34"/>
    </location>
</feature>
<dbReference type="Gene3D" id="1.10.600.10">
    <property type="entry name" value="Farnesyl Diphosphate Synthase"/>
    <property type="match status" value="1"/>
</dbReference>